<organism evidence="1 2">
    <name type="scientific">Rotaria magnacalcarata</name>
    <dbReference type="NCBI Taxonomy" id="392030"/>
    <lineage>
        <taxon>Eukaryota</taxon>
        <taxon>Metazoa</taxon>
        <taxon>Spiralia</taxon>
        <taxon>Gnathifera</taxon>
        <taxon>Rotifera</taxon>
        <taxon>Eurotatoria</taxon>
        <taxon>Bdelloidea</taxon>
        <taxon>Philodinida</taxon>
        <taxon>Philodinidae</taxon>
        <taxon>Rotaria</taxon>
    </lineage>
</organism>
<gene>
    <name evidence="1" type="ORF">OVN521_LOCUS42488</name>
</gene>
<protein>
    <submittedName>
        <fullName evidence="1">Uncharacterized protein</fullName>
    </submittedName>
</protein>
<name>A0A820XMR0_9BILA</name>
<reference evidence="1" key="1">
    <citation type="submission" date="2021-02" db="EMBL/GenBank/DDBJ databases">
        <authorList>
            <person name="Nowell W R."/>
        </authorList>
    </citation>
    <scope>NUCLEOTIDE SEQUENCE</scope>
</reference>
<dbReference type="EMBL" id="CAJOBG010058458">
    <property type="protein sequence ID" value="CAF4534873.1"/>
    <property type="molecule type" value="Genomic_DNA"/>
</dbReference>
<proteinExistence type="predicted"/>
<evidence type="ECO:0000313" key="1">
    <source>
        <dbReference type="EMBL" id="CAF4534873.1"/>
    </source>
</evidence>
<keyword evidence="2" id="KW-1185">Reference proteome</keyword>
<accession>A0A820XMR0</accession>
<feature type="non-terminal residue" evidence="1">
    <location>
        <position position="160"/>
    </location>
</feature>
<evidence type="ECO:0000313" key="2">
    <source>
        <dbReference type="Proteomes" id="UP000663866"/>
    </source>
</evidence>
<comment type="caution">
    <text evidence="1">The sequence shown here is derived from an EMBL/GenBank/DDBJ whole genome shotgun (WGS) entry which is preliminary data.</text>
</comment>
<dbReference type="Proteomes" id="UP000663866">
    <property type="component" value="Unassembled WGS sequence"/>
</dbReference>
<dbReference type="AlphaFoldDB" id="A0A820XMR0"/>
<feature type="non-terminal residue" evidence="1">
    <location>
        <position position="1"/>
    </location>
</feature>
<sequence>GGYALLGNPTGASTAAMQPQAQASLAQQQYISFNAAGQPTATTSRYPVAMVGGQSQQLVYQYAGQPTGQATPTQYIQVPANYVQQQLSTSPIMQAAASTGSQAYTSQIPTEYIRIPQAANNNNNNNNNNINTASIVSSSNVATSSSSAQSQQASTLISPQ</sequence>